<evidence type="ECO:0000313" key="3">
    <source>
        <dbReference type="EMBL" id="CAL5139224.1"/>
    </source>
</evidence>
<evidence type="ECO:0000313" key="4">
    <source>
        <dbReference type="Proteomes" id="UP001497525"/>
    </source>
</evidence>
<protein>
    <recommendedName>
        <fullName evidence="2">EF-hand domain-containing protein</fullName>
    </recommendedName>
</protein>
<comment type="caution">
    <text evidence="3">The sequence shown here is derived from an EMBL/GenBank/DDBJ whole genome shotgun (WGS) entry which is preliminary data.</text>
</comment>
<gene>
    <name evidence="3" type="ORF">CDAUBV1_LOCUS14258</name>
</gene>
<keyword evidence="1" id="KW-0677">Repeat</keyword>
<dbReference type="Pfam" id="PF13499">
    <property type="entry name" value="EF-hand_7"/>
    <property type="match status" value="1"/>
</dbReference>
<evidence type="ECO:0000259" key="2">
    <source>
        <dbReference type="PROSITE" id="PS50222"/>
    </source>
</evidence>
<dbReference type="PROSITE" id="PS50222">
    <property type="entry name" value="EF_HAND_2"/>
    <property type="match status" value="2"/>
</dbReference>
<accession>A0AAV2TQJ8</accession>
<feature type="domain" description="EF-hand" evidence="2">
    <location>
        <begin position="83"/>
        <end position="118"/>
    </location>
</feature>
<dbReference type="InterPro" id="IPR050230">
    <property type="entry name" value="CALM/Myosin/TropC-like"/>
</dbReference>
<dbReference type="PANTHER" id="PTHR23048">
    <property type="entry name" value="MYOSIN LIGHT CHAIN 1, 3"/>
    <property type="match status" value="1"/>
</dbReference>
<organism evidence="3 4">
    <name type="scientific">Calicophoron daubneyi</name>
    <name type="common">Rumen fluke</name>
    <name type="synonym">Paramphistomum daubneyi</name>
    <dbReference type="NCBI Taxonomy" id="300641"/>
    <lineage>
        <taxon>Eukaryota</taxon>
        <taxon>Metazoa</taxon>
        <taxon>Spiralia</taxon>
        <taxon>Lophotrochozoa</taxon>
        <taxon>Platyhelminthes</taxon>
        <taxon>Trematoda</taxon>
        <taxon>Digenea</taxon>
        <taxon>Plagiorchiida</taxon>
        <taxon>Pronocephalata</taxon>
        <taxon>Paramphistomoidea</taxon>
        <taxon>Paramphistomidae</taxon>
        <taxon>Calicophoron</taxon>
    </lineage>
</organism>
<dbReference type="GO" id="GO:0005509">
    <property type="term" value="F:calcium ion binding"/>
    <property type="evidence" value="ECO:0007669"/>
    <property type="project" value="InterPro"/>
</dbReference>
<dbReference type="Gene3D" id="1.10.238.10">
    <property type="entry name" value="EF-hand"/>
    <property type="match status" value="1"/>
</dbReference>
<sequence length="151" mass="17433">MRVDELKPEDIQEIRKCFSSFDPGLRGYIKSDDFGTALRCLKLMPTEMQIGHFINALDPNQTGRIKFEHFMAAAAKLWVDETTRMLDIWNAFFVFDKENTGVISSDTMKKILTVYGLEPVPLAEANKVIRSYANKRTGMIEYGYLVRNWLK</sequence>
<reference evidence="3" key="1">
    <citation type="submission" date="2024-06" db="EMBL/GenBank/DDBJ databases">
        <authorList>
            <person name="Liu X."/>
            <person name="Lenzi L."/>
            <person name="Haldenby T S."/>
            <person name="Uol C."/>
        </authorList>
    </citation>
    <scope>NUCLEOTIDE SEQUENCE</scope>
</reference>
<dbReference type="Proteomes" id="UP001497525">
    <property type="component" value="Unassembled WGS sequence"/>
</dbReference>
<dbReference type="SUPFAM" id="SSF47473">
    <property type="entry name" value="EF-hand"/>
    <property type="match status" value="1"/>
</dbReference>
<name>A0AAV2TQJ8_CALDB</name>
<dbReference type="AlphaFoldDB" id="A0AAV2TQJ8"/>
<evidence type="ECO:0000256" key="1">
    <source>
        <dbReference type="ARBA" id="ARBA00022737"/>
    </source>
</evidence>
<dbReference type="GO" id="GO:0016460">
    <property type="term" value="C:myosin II complex"/>
    <property type="evidence" value="ECO:0007669"/>
    <property type="project" value="TreeGrafter"/>
</dbReference>
<dbReference type="EMBL" id="CAXLJL010000600">
    <property type="protein sequence ID" value="CAL5139224.1"/>
    <property type="molecule type" value="Genomic_DNA"/>
</dbReference>
<dbReference type="FunFam" id="1.10.238.10:FF:000178">
    <property type="entry name" value="Calmodulin-2 A"/>
    <property type="match status" value="1"/>
</dbReference>
<dbReference type="InterPro" id="IPR011992">
    <property type="entry name" value="EF-hand-dom_pair"/>
</dbReference>
<dbReference type="SMART" id="SM00054">
    <property type="entry name" value="EFh"/>
    <property type="match status" value="3"/>
</dbReference>
<dbReference type="PANTHER" id="PTHR23048:SF0">
    <property type="entry name" value="CALMODULIN LIKE 3"/>
    <property type="match status" value="1"/>
</dbReference>
<proteinExistence type="predicted"/>
<feature type="domain" description="EF-hand" evidence="2">
    <location>
        <begin position="9"/>
        <end position="44"/>
    </location>
</feature>
<dbReference type="InterPro" id="IPR002048">
    <property type="entry name" value="EF_hand_dom"/>
</dbReference>